<dbReference type="OrthoDB" id="416253at2759"/>
<proteinExistence type="predicted"/>
<dbReference type="SUPFAM" id="SSF51430">
    <property type="entry name" value="NAD(P)-linked oxidoreductase"/>
    <property type="match status" value="1"/>
</dbReference>
<dbReference type="InterPro" id="IPR036812">
    <property type="entry name" value="NAD(P)_OxRdtase_dom_sf"/>
</dbReference>
<reference evidence="2" key="1">
    <citation type="submission" date="2021-02" db="EMBL/GenBank/DDBJ databases">
        <authorList>
            <person name="Dougan E. K."/>
            <person name="Rhodes N."/>
            <person name="Thang M."/>
            <person name="Chan C."/>
        </authorList>
    </citation>
    <scope>NUCLEOTIDE SEQUENCE</scope>
</reference>
<dbReference type="CDD" id="cd19071">
    <property type="entry name" value="AKR_AKR1-5-like"/>
    <property type="match status" value="1"/>
</dbReference>
<evidence type="ECO:0000313" key="2">
    <source>
        <dbReference type="EMBL" id="CAE8618228.1"/>
    </source>
</evidence>
<dbReference type="PRINTS" id="PR00069">
    <property type="entry name" value="ALDKETRDTASE"/>
</dbReference>
<dbReference type="Gene3D" id="3.20.20.100">
    <property type="entry name" value="NADP-dependent oxidoreductase domain"/>
    <property type="match status" value="1"/>
</dbReference>
<organism evidence="2 3">
    <name type="scientific">Polarella glacialis</name>
    <name type="common">Dinoflagellate</name>
    <dbReference type="NCBI Taxonomy" id="89957"/>
    <lineage>
        <taxon>Eukaryota</taxon>
        <taxon>Sar</taxon>
        <taxon>Alveolata</taxon>
        <taxon>Dinophyceae</taxon>
        <taxon>Suessiales</taxon>
        <taxon>Suessiaceae</taxon>
        <taxon>Polarella</taxon>
    </lineage>
</organism>
<dbReference type="GO" id="GO:0016491">
    <property type="term" value="F:oxidoreductase activity"/>
    <property type="evidence" value="ECO:0007669"/>
    <property type="project" value="InterPro"/>
</dbReference>
<dbReference type="PANTHER" id="PTHR43827:SF8">
    <property type="entry name" value="ALDO_KETO REDUCTASE FAMILY PROTEIN"/>
    <property type="match status" value="1"/>
</dbReference>
<comment type="caution">
    <text evidence="2">The sequence shown here is derived from an EMBL/GenBank/DDBJ whole genome shotgun (WGS) entry which is preliminary data.</text>
</comment>
<protein>
    <recommendedName>
        <fullName evidence="1">NADP-dependent oxidoreductase domain-containing protein</fullName>
    </recommendedName>
</protein>
<dbReference type="Proteomes" id="UP000654075">
    <property type="component" value="Unassembled WGS sequence"/>
</dbReference>
<dbReference type="EMBL" id="CAJNNV010026454">
    <property type="protein sequence ID" value="CAE8618228.1"/>
    <property type="molecule type" value="Genomic_DNA"/>
</dbReference>
<dbReference type="PROSITE" id="PS00063">
    <property type="entry name" value="ALDOKETO_REDUCTASE_3"/>
    <property type="match status" value="1"/>
</dbReference>
<name>A0A813G0U9_POLGL</name>
<dbReference type="InterPro" id="IPR023210">
    <property type="entry name" value="NADP_OxRdtase_dom"/>
</dbReference>
<dbReference type="PANTHER" id="PTHR43827">
    <property type="entry name" value="2,5-DIKETO-D-GLUCONIC ACID REDUCTASE"/>
    <property type="match status" value="1"/>
</dbReference>
<accession>A0A813G0U9</accession>
<dbReference type="InterPro" id="IPR018170">
    <property type="entry name" value="Aldo/ket_reductase_CS"/>
</dbReference>
<feature type="non-terminal residue" evidence="2">
    <location>
        <position position="337"/>
    </location>
</feature>
<evidence type="ECO:0000313" key="3">
    <source>
        <dbReference type="Proteomes" id="UP000654075"/>
    </source>
</evidence>
<evidence type="ECO:0000259" key="1">
    <source>
        <dbReference type="Pfam" id="PF00248"/>
    </source>
</evidence>
<dbReference type="Pfam" id="PF00248">
    <property type="entry name" value="Aldo_ket_red"/>
    <property type="match status" value="2"/>
</dbReference>
<dbReference type="AlphaFoldDB" id="A0A813G0U9"/>
<feature type="domain" description="NADP-dependent oxidoreductase" evidence="1">
    <location>
        <begin position="1"/>
        <end position="129"/>
    </location>
</feature>
<dbReference type="InterPro" id="IPR020471">
    <property type="entry name" value="AKR"/>
</dbReference>
<feature type="domain" description="NADP-dependent oxidoreductase" evidence="1">
    <location>
        <begin position="147"/>
        <end position="203"/>
    </location>
</feature>
<sequence length="337" mass="36770">LFIATKLSSVPKGLTDVAHTADVFAMQLAQLGTDYVDVYMLHTPPQDESQLQGIWRIMESFYDQGRGRALGVSNCDVNDLRALLAIARIPPAYIQNLFKLYKPGEQIPSEQDVVSFAHANQIAVMGYSVQTDWPHIMPPLEDPHVLAVASQTGRTPSQVLHRWALQRGVGVIPKSATKARIFENAQLLDFQLSESAMRLLDGLATLSESGGAAQTKPVQQEDVYGLGRLSAPAGAAEPSPAMATTWGSSPDHGTQELLARTHNQGFPYSAIRDHLLTPPRHLSPGACQQQCLLEPRCVAWEVCTPFDPQAGCEGCYLIQAATQTIRVEGWYAAVESR</sequence>
<keyword evidence="3" id="KW-1185">Reference proteome</keyword>
<gene>
    <name evidence="2" type="ORF">PGLA1383_LOCUS35866</name>
</gene>